<dbReference type="OrthoDB" id="634193at2759"/>
<organism evidence="2">
    <name type="scientific">Brachypodium distachyon</name>
    <name type="common">Purple false brome</name>
    <name type="synonym">Trachynia distachya</name>
    <dbReference type="NCBI Taxonomy" id="15368"/>
    <lineage>
        <taxon>Eukaryota</taxon>
        <taxon>Viridiplantae</taxon>
        <taxon>Streptophyta</taxon>
        <taxon>Embryophyta</taxon>
        <taxon>Tracheophyta</taxon>
        <taxon>Spermatophyta</taxon>
        <taxon>Magnoliopsida</taxon>
        <taxon>Liliopsida</taxon>
        <taxon>Poales</taxon>
        <taxon>Poaceae</taxon>
        <taxon>BOP clade</taxon>
        <taxon>Pooideae</taxon>
        <taxon>Stipodae</taxon>
        <taxon>Brachypodieae</taxon>
        <taxon>Brachypodium</taxon>
    </lineage>
</organism>
<dbReference type="SUPFAM" id="SSF81383">
    <property type="entry name" value="F-box domain"/>
    <property type="match status" value="1"/>
</dbReference>
<sequence length="387" mass="43846">MDNVNVKAAKGAEGSKDRFGELPHEILRHVISFLPGVDTLRTCLIDTRWLGLLRSATSLDFSFGYGDGAFPTTERFIQLVKMVIQLRGTHSPLEKCEINMSYSEFGIDTEPLVEYALTCQVKELVVNAFHFEQVECGIPEFDLPSISHHLKILHLTYLMVGAFLDFSGCPVLEDLKMERCCIDASKISSQSLRRLSIARYCSDDRYDDHVRIEIHAPRLISLTLDDFDGPLPIVEHMPLLQTAFIRVNYYHCGVTMHGQRCGRFLCDCHAYHGQGDLLLNNFSSAENLELIGEPQMWLIPIDIVCILRRSPILEMLTLQFGDFYTENFEGATEAQETTEQPIACPHLKVNIECRKVDKRVCKILNTLSTCGILPEQISIKNHGSPFY</sequence>
<dbReference type="Proteomes" id="UP000008810">
    <property type="component" value="Chromosome 3"/>
</dbReference>
<reference evidence="3" key="3">
    <citation type="submission" date="2018-08" db="UniProtKB">
        <authorList>
            <consortium name="EnsemblPlants"/>
        </authorList>
    </citation>
    <scope>IDENTIFICATION</scope>
    <source>
        <strain evidence="3">cv. Bd21</strain>
    </source>
</reference>
<dbReference type="InterPro" id="IPR036047">
    <property type="entry name" value="F-box-like_dom_sf"/>
</dbReference>
<evidence type="ECO:0000313" key="2">
    <source>
        <dbReference type="EMBL" id="KQK01203.1"/>
    </source>
</evidence>
<feature type="domain" description="F-box" evidence="1">
    <location>
        <begin position="16"/>
        <end position="55"/>
    </location>
</feature>
<dbReference type="InParanoid" id="A0A0Q3I5S2"/>
<dbReference type="EnsemblPlants" id="KQK01203">
    <property type="protein sequence ID" value="KQK01203"/>
    <property type="gene ID" value="BRADI_3g54450v3"/>
</dbReference>
<dbReference type="PROSITE" id="PS50181">
    <property type="entry name" value="FBOX"/>
    <property type="match status" value="1"/>
</dbReference>
<reference evidence="2 3" key="1">
    <citation type="journal article" date="2010" name="Nature">
        <title>Genome sequencing and analysis of the model grass Brachypodium distachyon.</title>
        <authorList>
            <consortium name="International Brachypodium Initiative"/>
        </authorList>
    </citation>
    <scope>NUCLEOTIDE SEQUENCE [LARGE SCALE GENOMIC DNA]</scope>
    <source>
        <strain evidence="2 3">Bd21</strain>
    </source>
</reference>
<dbReference type="PANTHER" id="PTHR34223:SF59">
    <property type="entry name" value="F-BOX DOMAIN-CONTAINING PROTEIN"/>
    <property type="match status" value="1"/>
</dbReference>
<name>A0A0Q3I5S2_BRADI</name>
<dbReference type="InterPro" id="IPR001810">
    <property type="entry name" value="F-box_dom"/>
</dbReference>
<reference evidence="2" key="2">
    <citation type="submission" date="2017-06" db="EMBL/GenBank/DDBJ databases">
        <title>WGS assembly of Brachypodium distachyon.</title>
        <authorList>
            <consortium name="The International Brachypodium Initiative"/>
            <person name="Lucas S."/>
            <person name="Harmon-Smith M."/>
            <person name="Lail K."/>
            <person name="Tice H."/>
            <person name="Grimwood J."/>
            <person name="Bruce D."/>
            <person name="Barry K."/>
            <person name="Shu S."/>
            <person name="Lindquist E."/>
            <person name="Wang M."/>
            <person name="Pitluck S."/>
            <person name="Vogel J.P."/>
            <person name="Garvin D.F."/>
            <person name="Mockler T.C."/>
            <person name="Schmutz J."/>
            <person name="Rokhsar D."/>
            <person name="Bevan M.W."/>
        </authorList>
    </citation>
    <scope>NUCLEOTIDE SEQUENCE</scope>
    <source>
        <strain evidence="2">Bd21</strain>
    </source>
</reference>
<proteinExistence type="predicted"/>
<accession>A0A0Q3I5S2</accession>
<dbReference type="AlphaFoldDB" id="A0A0Q3I5S2"/>
<evidence type="ECO:0000259" key="1">
    <source>
        <dbReference type="PROSITE" id="PS50181"/>
    </source>
</evidence>
<dbReference type="InterPro" id="IPR053197">
    <property type="entry name" value="F-box_SCFL_complex_component"/>
</dbReference>
<keyword evidence="4" id="KW-1185">Reference proteome</keyword>
<dbReference type="PANTHER" id="PTHR34223">
    <property type="entry name" value="OS11G0201299 PROTEIN"/>
    <property type="match status" value="1"/>
</dbReference>
<dbReference type="Gramene" id="KQK01203">
    <property type="protein sequence ID" value="KQK01203"/>
    <property type="gene ID" value="BRADI_3g54450v3"/>
</dbReference>
<feature type="non-terminal residue" evidence="2">
    <location>
        <position position="387"/>
    </location>
</feature>
<dbReference type="ExpressionAtlas" id="A0A0Q3I5S2">
    <property type="expression patterns" value="baseline"/>
</dbReference>
<protein>
    <recommendedName>
        <fullName evidence="1">F-box domain-containing protein</fullName>
    </recommendedName>
</protein>
<dbReference type="EMBL" id="CM000882">
    <property type="protein sequence ID" value="KQK01203.1"/>
    <property type="molecule type" value="Genomic_DNA"/>
</dbReference>
<gene>
    <name evidence="2" type="ORF">BRADI_3g54450v3</name>
</gene>
<evidence type="ECO:0000313" key="3">
    <source>
        <dbReference type="EnsemblPlants" id="KQK01203"/>
    </source>
</evidence>
<evidence type="ECO:0000313" key="4">
    <source>
        <dbReference type="Proteomes" id="UP000008810"/>
    </source>
</evidence>